<accession>A0A963YPY5</accession>
<gene>
    <name evidence="3" type="ORF">ASILVAE211_07035</name>
</gene>
<evidence type="ECO:0000256" key="1">
    <source>
        <dbReference type="SAM" id="MobiDB-lite"/>
    </source>
</evidence>
<keyword evidence="3" id="KW-0966">Cell projection</keyword>
<dbReference type="EMBL" id="JAESVB010000002">
    <property type="protein sequence ID" value="MCB8874931.1"/>
    <property type="molecule type" value="Genomic_DNA"/>
</dbReference>
<feature type="region of interest" description="Disordered" evidence="1">
    <location>
        <begin position="1"/>
        <end position="49"/>
    </location>
</feature>
<protein>
    <submittedName>
        <fullName evidence="3">Flagellar biosynthesis anti-sigma factor FlgM</fullName>
    </submittedName>
</protein>
<keyword evidence="4" id="KW-1185">Reference proteome</keyword>
<dbReference type="InterPro" id="IPR031316">
    <property type="entry name" value="FlgM_C"/>
</dbReference>
<organism evidence="3 4">
    <name type="scientific">Acidisoma silvae</name>
    <dbReference type="NCBI Taxonomy" id="2802396"/>
    <lineage>
        <taxon>Bacteria</taxon>
        <taxon>Pseudomonadati</taxon>
        <taxon>Pseudomonadota</taxon>
        <taxon>Alphaproteobacteria</taxon>
        <taxon>Acetobacterales</taxon>
        <taxon>Acidocellaceae</taxon>
        <taxon>Acidisoma</taxon>
    </lineage>
</organism>
<keyword evidence="3" id="KW-0969">Cilium</keyword>
<dbReference type="RefSeq" id="WP_227320586.1">
    <property type="nucleotide sequence ID" value="NZ_JAESVB010000002.1"/>
</dbReference>
<feature type="domain" description="Anti-sigma-28 factor FlgM C-terminal" evidence="2">
    <location>
        <begin position="47"/>
        <end position="97"/>
    </location>
</feature>
<evidence type="ECO:0000313" key="4">
    <source>
        <dbReference type="Proteomes" id="UP000708298"/>
    </source>
</evidence>
<dbReference type="Pfam" id="PF04316">
    <property type="entry name" value="FlgM"/>
    <property type="match status" value="1"/>
</dbReference>
<dbReference type="InterPro" id="IPR035890">
    <property type="entry name" value="Anti-sigma-28_factor_FlgM_sf"/>
</dbReference>
<dbReference type="Proteomes" id="UP000708298">
    <property type="component" value="Unassembled WGS sequence"/>
</dbReference>
<feature type="compositionally biased region" description="Low complexity" evidence="1">
    <location>
        <begin position="27"/>
        <end position="40"/>
    </location>
</feature>
<keyword evidence="3" id="KW-0282">Flagellum</keyword>
<evidence type="ECO:0000313" key="3">
    <source>
        <dbReference type="EMBL" id="MCB8874931.1"/>
    </source>
</evidence>
<comment type="caution">
    <text evidence="3">The sequence shown here is derived from an EMBL/GenBank/DDBJ whole genome shotgun (WGS) entry which is preliminary data.</text>
</comment>
<name>A0A963YPY5_9PROT</name>
<sequence>MTMTSGIRPFSNDASAGDVSGLGGSAAHGQTPTGATTGQAKAENEAVTLTQSAKTSAQLLAHARQAPGVDASVVARLQSAVQDDSFQVSPDQLANAIAAAHVQLKP</sequence>
<dbReference type="SUPFAM" id="SSF101498">
    <property type="entry name" value="Anti-sigma factor FlgM"/>
    <property type="match status" value="1"/>
</dbReference>
<reference evidence="3" key="2">
    <citation type="submission" date="2021-01" db="EMBL/GenBank/DDBJ databases">
        <authorList>
            <person name="Mieszkin S."/>
            <person name="Pouder E."/>
            <person name="Alain K."/>
        </authorList>
    </citation>
    <scope>NUCLEOTIDE SEQUENCE</scope>
    <source>
        <strain evidence="3">HW T2.11</strain>
    </source>
</reference>
<proteinExistence type="predicted"/>
<dbReference type="AlphaFoldDB" id="A0A963YPY5"/>
<evidence type="ECO:0000259" key="2">
    <source>
        <dbReference type="Pfam" id="PF04316"/>
    </source>
</evidence>
<reference evidence="3" key="1">
    <citation type="journal article" date="2021" name="Microorganisms">
        <title>Acidisoma silvae sp. nov. and Acidisomacellulosilytica sp. nov., Two Acidophilic Bacteria Isolated from Decaying Wood, Hydrolyzing Cellulose and Producing Poly-3-hydroxybutyrate.</title>
        <authorList>
            <person name="Mieszkin S."/>
            <person name="Pouder E."/>
            <person name="Uroz S."/>
            <person name="Simon-Colin C."/>
            <person name="Alain K."/>
        </authorList>
    </citation>
    <scope>NUCLEOTIDE SEQUENCE</scope>
    <source>
        <strain evidence="3">HW T2.11</strain>
    </source>
</reference>